<evidence type="ECO:0000313" key="2">
    <source>
        <dbReference type="EMBL" id="KZT37841.1"/>
    </source>
</evidence>
<keyword evidence="3" id="KW-1185">Reference proteome</keyword>
<feature type="compositionally biased region" description="Basic and acidic residues" evidence="1">
    <location>
        <begin position="43"/>
        <end position="53"/>
    </location>
</feature>
<evidence type="ECO:0000313" key="3">
    <source>
        <dbReference type="Proteomes" id="UP000076798"/>
    </source>
</evidence>
<accession>A0A166CUY4</accession>
<sequence>MFCQRRQEEDSSMDGNPPTKAHGSSRVGGRGKESNLEEGCQSPHRERIKGIRD</sequence>
<reference evidence="2 3" key="1">
    <citation type="journal article" date="2016" name="Mol. Biol. Evol.">
        <title>Comparative Genomics of Early-Diverging Mushroom-Forming Fungi Provides Insights into the Origins of Lignocellulose Decay Capabilities.</title>
        <authorList>
            <person name="Nagy L.G."/>
            <person name="Riley R."/>
            <person name="Tritt A."/>
            <person name="Adam C."/>
            <person name="Daum C."/>
            <person name="Floudas D."/>
            <person name="Sun H."/>
            <person name="Yadav J.S."/>
            <person name="Pangilinan J."/>
            <person name="Larsson K.H."/>
            <person name="Matsuura K."/>
            <person name="Barry K."/>
            <person name="Labutti K."/>
            <person name="Kuo R."/>
            <person name="Ohm R.A."/>
            <person name="Bhattacharya S.S."/>
            <person name="Shirouzu T."/>
            <person name="Yoshinaga Y."/>
            <person name="Martin F.M."/>
            <person name="Grigoriev I.V."/>
            <person name="Hibbett D.S."/>
        </authorList>
    </citation>
    <scope>NUCLEOTIDE SEQUENCE [LARGE SCALE GENOMIC DNA]</scope>
    <source>
        <strain evidence="2 3">HHB10207 ss-3</strain>
    </source>
</reference>
<name>A0A166CUY4_9AGAM</name>
<evidence type="ECO:0000256" key="1">
    <source>
        <dbReference type="SAM" id="MobiDB-lite"/>
    </source>
</evidence>
<protein>
    <submittedName>
        <fullName evidence="2">Uncharacterized protein</fullName>
    </submittedName>
</protein>
<proteinExistence type="predicted"/>
<dbReference type="EMBL" id="KV428075">
    <property type="protein sequence ID" value="KZT37841.1"/>
    <property type="molecule type" value="Genomic_DNA"/>
</dbReference>
<feature type="region of interest" description="Disordered" evidence="1">
    <location>
        <begin position="1"/>
        <end position="53"/>
    </location>
</feature>
<gene>
    <name evidence="2" type="ORF">SISSUDRAFT_1047928</name>
</gene>
<dbReference type="Proteomes" id="UP000076798">
    <property type="component" value="Unassembled WGS sequence"/>
</dbReference>
<dbReference type="AlphaFoldDB" id="A0A166CUY4"/>
<organism evidence="2 3">
    <name type="scientific">Sistotremastrum suecicum HHB10207 ss-3</name>
    <dbReference type="NCBI Taxonomy" id="1314776"/>
    <lineage>
        <taxon>Eukaryota</taxon>
        <taxon>Fungi</taxon>
        <taxon>Dikarya</taxon>
        <taxon>Basidiomycota</taxon>
        <taxon>Agaricomycotina</taxon>
        <taxon>Agaricomycetes</taxon>
        <taxon>Sistotremastrales</taxon>
        <taxon>Sistotremastraceae</taxon>
        <taxon>Sistotremastrum</taxon>
    </lineage>
</organism>